<dbReference type="PaxDb" id="4113-PGSC0003DMT400092253"/>
<dbReference type="AlphaFoldDB" id="M1DPE7"/>
<dbReference type="Proteomes" id="UP000011115">
    <property type="component" value="Unassembled WGS sequence"/>
</dbReference>
<sequence>MIFGTVEIPDVPIELDMHAATTRDDVRVEEAVDPESEAETDEEIFEVVQEASYEGLTETDEAMVDAVVQASLVDTSMPTTVDVTPGTEAQDQSDVSDTDARQMERLFRHDFSLPPSLSYFC</sequence>
<evidence type="ECO:0000313" key="3">
    <source>
        <dbReference type="Proteomes" id="UP000011115"/>
    </source>
</evidence>
<reference evidence="3" key="1">
    <citation type="journal article" date="2011" name="Nature">
        <title>Genome sequence and analysis of the tuber crop potato.</title>
        <authorList>
            <consortium name="The Potato Genome Sequencing Consortium"/>
        </authorList>
    </citation>
    <scope>NUCLEOTIDE SEQUENCE [LARGE SCALE GENOMIC DNA]</scope>
    <source>
        <strain evidence="3">cv. DM1-3 516 R44</strain>
    </source>
</reference>
<feature type="compositionally biased region" description="Polar residues" evidence="1">
    <location>
        <begin position="78"/>
        <end position="95"/>
    </location>
</feature>
<organism evidence="2 3">
    <name type="scientific">Solanum tuberosum</name>
    <name type="common">Potato</name>
    <dbReference type="NCBI Taxonomy" id="4113"/>
    <lineage>
        <taxon>Eukaryota</taxon>
        <taxon>Viridiplantae</taxon>
        <taxon>Streptophyta</taxon>
        <taxon>Embryophyta</taxon>
        <taxon>Tracheophyta</taxon>
        <taxon>Spermatophyta</taxon>
        <taxon>Magnoliopsida</taxon>
        <taxon>eudicotyledons</taxon>
        <taxon>Gunneridae</taxon>
        <taxon>Pentapetalae</taxon>
        <taxon>asterids</taxon>
        <taxon>lamiids</taxon>
        <taxon>Solanales</taxon>
        <taxon>Solanaceae</taxon>
        <taxon>Solanoideae</taxon>
        <taxon>Solaneae</taxon>
        <taxon>Solanum</taxon>
    </lineage>
</organism>
<protein>
    <recommendedName>
        <fullName evidence="4">Polyprotein protein</fullName>
    </recommendedName>
</protein>
<proteinExistence type="predicted"/>
<keyword evidence="3" id="KW-1185">Reference proteome</keyword>
<dbReference type="Gramene" id="PGSC0003DMT400092253">
    <property type="protein sequence ID" value="PGSC0003DMT400092253"/>
    <property type="gene ID" value="PGSC0003DMG400041824"/>
</dbReference>
<dbReference type="InParanoid" id="M1DPE7"/>
<reference evidence="2" key="2">
    <citation type="submission" date="2015-06" db="UniProtKB">
        <authorList>
            <consortium name="EnsemblPlants"/>
        </authorList>
    </citation>
    <scope>IDENTIFICATION</scope>
    <source>
        <strain evidence="2">DM1-3 516 R44</strain>
    </source>
</reference>
<feature type="region of interest" description="Disordered" evidence="1">
    <location>
        <begin position="78"/>
        <end position="97"/>
    </location>
</feature>
<name>M1DPE7_SOLTU</name>
<evidence type="ECO:0008006" key="4">
    <source>
        <dbReference type="Google" id="ProtNLM"/>
    </source>
</evidence>
<dbReference type="EnsemblPlants" id="PGSC0003DMT400092253">
    <property type="protein sequence ID" value="PGSC0003DMT400092253"/>
    <property type="gene ID" value="PGSC0003DMG400041824"/>
</dbReference>
<evidence type="ECO:0000313" key="2">
    <source>
        <dbReference type="EnsemblPlants" id="PGSC0003DMT400092253"/>
    </source>
</evidence>
<evidence type="ECO:0000256" key="1">
    <source>
        <dbReference type="SAM" id="MobiDB-lite"/>
    </source>
</evidence>
<dbReference type="HOGENOM" id="CLU_029307_11_1_1"/>
<accession>M1DPE7</accession>